<comment type="caution">
    <text evidence="2">The sequence shown here is derived from an EMBL/GenBank/DDBJ whole genome shotgun (WGS) entry which is preliminary data.</text>
</comment>
<accession>A0A9X3Z743</accession>
<keyword evidence="3" id="KW-1185">Reference proteome</keyword>
<feature type="region of interest" description="Disordered" evidence="1">
    <location>
        <begin position="21"/>
        <end position="40"/>
    </location>
</feature>
<reference evidence="2" key="2">
    <citation type="journal article" date="2023" name="Syst. Appl. Microbiol.">
        <title>Govania unica gen. nov., sp. nov., a rare biosphere bacterium that represents a novel family in the class Alphaproteobacteria.</title>
        <authorList>
            <person name="Vandamme P."/>
            <person name="Peeters C."/>
            <person name="Hettiarachchi A."/>
            <person name="Cnockaert M."/>
            <person name="Carlier A."/>
        </authorList>
    </citation>
    <scope>NUCLEOTIDE SEQUENCE</scope>
    <source>
        <strain evidence="2">LMG 31809</strain>
    </source>
</reference>
<proteinExistence type="predicted"/>
<dbReference type="Pfam" id="PF24178">
    <property type="entry name" value="Subterisin"/>
    <property type="match status" value="1"/>
</dbReference>
<dbReference type="Proteomes" id="UP001141619">
    <property type="component" value="Unassembled WGS sequence"/>
</dbReference>
<sequence length="40" mass="4222">MESNAVYEEDRIIDLGAVSEETKGGGAAAAEQDNPLLPLF</sequence>
<dbReference type="InterPro" id="IPR049805">
    <property type="entry name" value="Lasso_benenodin"/>
</dbReference>
<protein>
    <submittedName>
        <fullName evidence="2">Benenodin family lasso peptide</fullName>
    </submittedName>
</protein>
<gene>
    <name evidence="2" type="ORF">NYP16_06910</name>
</gene>
<evidence type="ECO:0000313" key="2">
    <source>
        <dbReference type="EMBL" id="MDA5193683.1"/>
    </source>
</evidence>
<reference evidence="2" key="1">
    <citation type="submission" date="2022-08" db="EMBL/GenBank/DDBJ databases">
        <authorList>
            <person name="Vandamme P."/>
            <person name="Hettiarachchi A."/>
            <person name="Peeters C."/>
            <person name="Cnockaert M."/>
            <person name="Carlier A."/>
        </authorList>
    </citation>
    <scope>NUCLEOTIDE SEQUENCE</scope>
    <source>
        <strain evidence="2">LMG 31809</strain>
    </source>
</reference>
<dbReference type="AlphaFoldDB" id="A0A9X3Z743"/>
<dbReference type="EMBL" id="JANWOI010000002">
    <property type="protein sequence ID" value="MDA5193683.1"/>
    <property type="molecule type" value="Genomic_DNA"/>
</dbReference>
<evidence type="ECO:0000313" key="3">
    <source>
        <dbReference type="Proteomes" id="UP001141619"/>
    </source>
</evidence>
<dbReference type="NCBIfam" id="NF033522">
    <property type="entry name" value="lasso_benenodin"/>
    <property type="match status" value="1"/>
</dbReference>
<organism evidence="2 3">
    <name type="scientific">Govanella unica</name>
    <dbReference type="NCBI Taxonomy" id="2975056"/>
    <lineage>
        <taxon>Bacteria</taxon>
        <taxon>Pseudomonadati</taxon>
        <taxon>Pseudomonadota</taxon>
        <taxon>Alphaproteobacteria</taxon>
        <taxon>Emcibacterales</taxon>
        <taxon>Govanellaceae</taxon>
        <taxon>Govanella</taxon>
    </lineage>
</organism>
<dbReference type="RefSeq" id="WP_274943381.1">
    <property type="nucleotide sequence ID" value="NZ_JANWOI010000002.1"/>
</dbReference>
<name>A0A9X3Z743_9PROT</name>
<evidence type="ECO:0000256" key="1">
    <source>
        <dbReference type="SAM" id="MobiDB-lite"/>
    </source>
</evidence>